<dbReference type="Proteomes" id="UP001322664">
    <property type="component" value="Chromosome"/>
</dbReference>
<organism evidence="4 5">
    <name type="scientific">Lysinibacillus louembei</name>
    <dbReference type="NCBI Taxonomy" id="1470088"/>
    <lineage>
        <taxon>Bacteria</taxon>
        <taxon>Bacillati</taxon>
        <taxon>Bacillota</taxon>
        <taxon>Bacilli</taxon>
        <taxon>Bacillales</taxon>
        <taxon>Bacillaceae</taxon>
        <taxon>Lysinibacillus</taxon>
    </lineage>
</organism>
<protein>
    <submittedName>
        <fullName evidence="4">DUF4825 domain-containing protein</fullName>
    </submittedName>
</protein>
<feature type="domain" description="DUF4825" evidence="2">
    <location>
        <begin position="69"/>
        <end position="145"/>
    </location>
</feature>
<evidence type="ECO:0000256" key="1">
    <source>
        <dbReference type="SAM" id="Phobius"/>
    </source>
</evidence>
<reference evidence="4 5" key="1">
    <citation type="submission" date="2023-09" db="EMBL/GenBank/DDBJ databases">
        <authorList>
            <person name="Page C.A."/>
            <person name="Perez-Diaz I.M."/>
        </authorList>
    </citation>
    <scope>NUCLEOTIDE SEQUENCE [LARGE SCALE GENOMIC DNA]</scope>
    <source>
        <strain evidence="4 5">Ll15</strain>
    </source>
</reference>
<evidence type="ECO:0000259" key="2">
    <source>
        <dbReference type="Pfam" id="PF16107"/>
    </source>
</evidence>
<feature type="transmembrane region" description="Helical" evidence="1">
    <location>
        <begin position="29"/>
        <end position="51"/>
    </location>
</feature>
<accession>A0ABZ0S3W1</accession>
<dbReference type="InterPro" id="IPR058780">
    <property type="entry name" value="YhfM-like_dom"/>
</dbReference>
<dbReference type="Pfam" id="PF16107">
    <property type="entry name" value="DUF4825"/>
    <property type="match status" value="1"/>
</dbReference>
<keyword evidence="1" id="KW-0472">Membrane</keyword>
<dbReference type="EMBL" id="CP137624">
    <property type="protein sequence ID" value="WPK14018.1"/>
    <property type="molecule type" value="Genomic_DNA"/>
</dbReference>
<gene>
    <name evidence="4" type="ORF">R6U77_17535</name>
</gene>
<keyword evidence="1" id="KW-1133">Transmembrane helix</keyword>
<name>A0ABZ0S3W1_9BACI</name>
<keyword evidence="5" id="KW-1185">Reference proteome</keyword>
<keyword evidence="1" id="KW-0812">Transmembrane</keyword>
<feature type="domain" description="YhfM-like" evidence="3">
    <location>
        <begin position="175"/>
        <end position="252"/>
    </location>
</feature>
<dbReference type="RefSeq" id="WP_319838395.1">
    <property type="nucleotide sequence ID" value="NZ_CP137624.1"/>
</dbReference>
<evidence type="ECO:0000259" key="3">
    <source>
        <dbReference type="Pfam" id="PF26353"/>
    </source>
</evidence>
<evidence type="ECO:0000313" key="5">
    <source>
        <dbReference type="Proteomes" id="UP001322664"/>
    </source>
</evidence>
<proteinExistence type="predicted"/>
<evidence type="ECO:0000313" key="4">
    <source>
        <dbReference type="EMBL" id="WPK14018.1"/>
    </source>
</evidence>
<dbReference type="InterPro" id="IPR032250">
    <property type="entry name" value="DUF4825"/>
</dbReference>
<dbReference type="Pfam" id="PF26353">
    <property type="entry name" value="YhfM"/>
    <property type="match status" value="1"/>
</dbReference>
<sequence length="255" mass="29087">MNKEVKASLNRIFEVELLQQPLKKKPRSWLPQLTVVGVVMIGLLLWISGSWTEHTANTPLQQEAIFDLQGTYVGDNSKVSYILNYALGEESYDSFALQTKQQPYGIIVNTTTPLASETKHRVALYMWTLVQNVDYIQFETEEQSATLTKEQFSMIDFMAIRDEATLNSTKPLPLNMNNKELATALKEAIGTAEQEQGIVNLIVNKADYMFNIGEEHYYLWLNEQEAVFVKASDTGTLYKVTAKAYQQLYSHIEIR</sequence>